<dbReference type="GO" id="GO:0004146">
    <property type="term" value="F:dihydrofolate reductase activity"/>
    <property type="evidence" value="ECO:0007669"/>
    <property type="project" value="UniProtKB-EC"/>
</dbReference>
<evidence type="ECO:0000256" key="4">
    <source>
        <dbReference type="ARBA" id="ARBA00022563"/>
    </source>
</evidence>
<accession>A0A1T4MJH5</accession>
<dbReference type="CDD" id="cd00209">
    <property type="entry name" value="DHFR"/>
    <property type="match status" value="1"/>
</dbReference>
<dbReference type="InterPro" id="IPR001796">
    <property type="entry name" value="DHFR_dom"/>
</dbReference>
<comment type="pathway">
    <text evidence="1 8">Cofactor biosynthesis; tetrahydrofolate biosynthesis; 5,6,7,8-tetrahydrofolate from 7,8-dihydrofolate: step 1/1.</text>
</comment>
<dbReference type="GO" id="GO:0070401">
    <property type="term" value="F:NADP+ binding"/>
    <property type="evidence" value="ECO:0007669"/>
    <property type="project" value="UniProtKB-ARBA"/>
</dbReference>
<evidence type="ECO:0000256" key="2">
    <source>
        <dbReference type="ARBA" id="ARBA00009539"/>
    </source>
</evidence>
<dbReference type="InterPro" id="IPR012259">
    <property type="entry name" value="DHFR"/>
</dbReference>
<keyword evidence="4 8" id="KW-0554">One-carbon metabolism</keyword>
<dbReference type="PANTHER" id="PTHR48069:SF3">
    <property type="entry name" value="DIHYDROFOLATE REDUCTASE"/>
    <property type="match status" value="1"/>
</dbReference>
<dbReference type="Pfam" id="PF00186">
    <property type="entry name" value="DHFR_1"/>
    <property type="match status" value="1"/>
</dbReference>
<dbReference type="InterPro" id="IPR024072">
    <property type="entry name" value="DHFR-like_dom_sf"/>
</dbReference>
<comment type="similarity">
    <text evidence="2 8">Belongs to the dihydrofolate reductase family.</text>
</comment>
<protein>
    <recommendedName>
        <fullName evidence="3 8">Dihydrofolate reductase</fullName>
        <ecNumber evidence="3 8">1.5.1.3</ecNumber>
    </recommendedName>
</protein>
<dbReference type="PANTHER" id="PTHR48069">
    <property type="entry name" value="DIHYDROFOLATE REDUCTASE"/>
    <property type="match status" value="1"/>
</dbReference>
<dbReference type="AlphaFoldDB" id="A0A1T4MJH5"/>
<dbReference type="PRINTS" id="PR00070">
    <property type="entry name" value="DHFR"/>
</dbReference>
<evidence type="ECO:0000313" key="11">
    <source>
        <dbReference type="Proteomes" id="UP000190657"/>
    </source>
</evidence>
<evidence type="ECO:0000256" key="6">
    <source>
        <dbReference type="ARBA" id="ARBA00023002"/>
    </source>
</evidence>
<dbReference type="UniPathway" id="UPA00077">
    <property type="reaction ID" value="UER00158"/>
</dbReference>
<dbReference type="PROSITE" id="PS51330">
    <property type="entry name" value="DHFR_2"/>
    <property type="match status" value="1"/>
</dbReference>
<dbReference type="STRING" id="290054.SAMN02745114_01289"/>
<evidence type="ECO:0000313" key="10">
    <source>
        <dbReference type="EMBL" id="SJZ67093.1"/>
    </source>
</evidence>
<keyword evidence="6 8" id="KW-0560">Oxidoreductase</keyword>
<dbReference type="EMBL" id="FUWW01000013">
    <property type="protein sequence ID" value="SJZ67093.1"/>
    <property type="molecule type" value="Genomic_DNA"/>
</dbReference>
<dbReference type="GO" id="GO:0046654">
    <property type="term" value="P:tetrahydrofolate biosynthetic process"/>
    <property type="evidence" value="ECO:0007669"/>
    <property type="project" value="UniProtKB-UniPathway"/>
</dbReference>
<sequence>MAISMIAAVGKNLELGKDNDLIWHFKEDMKFFKETTMGHPVIMGRKTFESLPKALPGRKNIVISANPEYKADGAEVVTSVEEAIKLAETENTDAFVIGGGRIYNEFLPYADNLYLTEINAESPDADTYFPDFNKSDYIKEIINFYDVDGIEFYHVIYKK</sequence>
<comment type="catalytic activity">
    <reaction evidence="8">
        <text>(6S)-5,6,7,8-tetrahydrofolate + NADP(+) = 7,8-dihydrofolate + NADPH + H(+)</text>
        <dbReference type="Rhea" id="RHEA:15009"/>
        <dbReference type="ChEBI" id="CHEBI:15378"/>
        <dbReference type="ChEBI" id="CHEBI:57451"/>
        <dbReference type="ChEBI" id="CHEBI:57453"/>
        <dbReference type="ChEBI" id="CHEBI:57783"/>
        <dbReference type="ChEBI" id="CHEBI:58349"/>
        <dbReference type="EC" id="1.5.1.3"/>
    </reaction>
</comment>
<comment type="function">
    <text evidence="7 8">Key enzyme in folate metabolism. Catalyzes an essential reaction for de novo glycine and purine synthesis, and for DNA precursor synthesis.</text>
</comment>
<evidence type="ECO:0000256" key="3">
    <source>
        <dbReference type="ARBA" id="ARBA00012856"/>
    </source>
</evidence>
<dbReference type="OrthoDB" id="9804315at2"/>
<dbReference type="RefSeq" id="WP_078768758.1">
    <property type="nucleotide sequence ID" value="NZ_FUWW01000013.1"/>
</dbReference>
<reference evidence="10 11" key="1">
    <citation type="submission" date="2017-02" db="EMBL/GenBank/DDBJ databases">
        <authorList>
            <person name="Peterson S.W."/>
        </authorList>
    </citation>
    <scope>NUCLEOTIDE SEQUENCE [LARGE SCALE GENOMIC DNA]</scope>
    <source>
        <strain evidence="10 11">ATCC 51222</strain>
    </source>
</reference>
<evidence type="ECO:0000256" key="7">
    <source>
        <dbReference type="ARBA" id="ARBA00025067"/>
    </source>
</evidence>
<evidence type="ECO:0000256" key="1">
    <source>
        <dbReference type="ARBA" id="ARBA00004903"/>
    </source>
</evidence>
<dbReference type="EC" id="1.5.1.3" evidence="3 8"/>
<dbReference type="FunFam" id="3.40.430.10:FF:000001">
    <property type="entry name" value="Dihydrofolate reductase"/>
    <property type="match status" value="1"/>
</dbReference>
<dbReference type="Gene3D" id="3.40.430.10">
    <property type="entry name" value="Dihydrofolate Reductase, subunit A"/>
    <property type="match status" value="1"/>
</dbReference>
<organism evidence="10 11">
    <name type="scientific">Eubacterium coprostanoligenes</name>
    <dbReference type="NCBI Taxonomy" id="290054"/>
    <lineage>
        <taxon>Bacteria</taxon>
        <taxon>Bacillati</taxon>
        <taxon>Bacillota</taxon>
        <taxon>Clostridia</taxon>
        <taxon>Eubacteriales</taxon>
        <taxon>Eubacteriaceae</taxon>
        <taxon>Eubacterium</taxon>
    </lineage>
</organism>
<dbReference type="GO" id="GO:0046452">
    <property type="term" value="P:dihydrofolate metabolic process"/>
    <property type="evidence" value="ECO:0007669"/>
    <property type="project" value="TreeGrafter"/>
</dbReference>
<name>A0A1T4MJH5_9FIRM</name>
<dbReference type="SUPFAM" id="SSF53597">
    <property type="entry name" value="Dihydrofolate reductase-like"/>
    <property type="match status" value="1"/>
</dbReference>
<dbReference type="GO" id="GO:0046655">
    <property type="term" value="P:folic acid metabolic process"/>
    <property type="evidence" value="ECO:0007669"/>
    <property type="project" value="TreeGrafter"/>
</dbReference>
<gene>
    <name evidence="10" type="ORF">SAMN02745114_01289</name>
</gene>
<evidence type="ECO:0000259" key="9">
    <source>
        <dbReference type="PROSITE" id="PS51330"/>
    </source>
</evidence>
<keyword evidence="11" id="KW-1185">Reference proteome</keyword>
<proteinExistence type="inferred from homology"/>
<evidence type="ECO:0000256" key="8">
    <source>
        <dbReference type="PIRNR" id="PIRNR000194"/>
    </source>
</evidence>
<dbReference type="PIRSF" id="PIRSF000194">
    <property type="entry name" value="DHFR"/>
    <property type="match status" value="1"/>
</dbReference>
<dbReference type="GO" id="GO:0006730">
    <property type="term" value="P:one-carbon metabolic process"/>
    <property type="evidence" value="ECO:0007669"/>
    <property type="project" value="UniProtKB-KW"/>
</dbReference>
<dbReference type="Proteomes" id="UP000190657">
    <property type="component" value="Unassembled WGS sequence"/>
</dbReference>
<dbReference type="GO" id="GO:0005829">
    <property type="term" value="C:cytosol"/>
    <property type="evidence" value="ECO:0007669"/>
    <property type="project" value="TreeGrafter"/>
</dbReference>
<feature type="domain" description="DHFR" evidence="9">
    <location>
        <begin position="2"/>
        <end position="159"/>
    </location>
</feature>
<keyword evidence="5 8" id="KW-0521">NADP</keyword>
<evidence type="ECO:0000256" key="5">
    <source>
        <dbReference type="ARBA" id="ARBA00022857"/>
    </source>
</evidence>